<comment type="caution">
    <text evidence="1">The sequence shown here is derived from an EMBL/GenBank/DDBJ whole genome shotgun (WGS) entry which is preliminary data.</text>
</comment>
<gene>
    <name evidence="1" type="ORF">J4Q44_G00019350</name>
</gene>
<keyword evidence="2" id="KW-1185">Reference proteome</keyword>
<evidence type="ECO:0000313" key="1">
    <source>
        <dbReference type="EMBL" id="KAK6326290.1"/>
    </source>
</evidence>
<evidence type="ECO:0000313" key="2">
    <source>
        <dbReference type="Proteomes" id="UP001356427"/>
    </source>
</evidence>
<dbReference type="Proteomes" id="UP001356427">
    <property type="component" value="Unassembled WGS sequence"/>
</dbReference>
<reference evidence="1 2" key="1">
    <citation type="submission" date="2021-04" db="EMBL/GenBank/DDBJ databases">
        <authorList>
            <person name="De Guttry C."/>
            <person name="Zahm M."/>
            <person name="Klopp C."/>
            <person name="Cabau C."/>
            <person name="Louis A."/>
            <person name="Berthelot C."/>
            <person name="Parey E."/>
            <person name="Roest Crollius H."/>
            <person name="Montfort J."/>
            <person name="Robinson-Rechavi M."/>
            <person name="Bucao C."/>
            <person name="Bouchez O."/>
            <person name="Gislard M."/>
            <person name="Lluch J."/>
            <person name="Milhes M."/>
            <person name="Lampietro C."/>
            <person name="Lopez Roques C."/>
            <person name="Donnadieu C."/>
            <person name="Braasch I."/>
            <person name="Desvignes T."/>
            <person name="Postlethwait J."/>
            <person name="Bobe J."/>
            <person name="Wedekind C."/>
            <person name="Guiguen Y."/>
        </authorList>
    </citation>
    <scope>NUCLEOTIDE SEQUENCE [LARGE SCALE GENOMIC DNA]</scope>
    <source>
        <strain evidence="1">Cs_M1</strain>
        <tissue evidence="1">Blood</tissue>
    </source>
</reference>
<dbReference type="EMBL" id="JAGTTL010000002">
    <property type="protein sequence ID" value="KAK6326290.1"/>
    <property type="molecule type" value="Genomic_DNA"/>
</dbReference>
<organism evidence="1 2">
    <name type="scientific">Coregonus suidteri</name>
    <dbReference type="NCBI Taxonomy" id="861788"/>
    <lineage>
        <taxon>Eukaryota</taxon>
        <taxon>Metazoa</taxon>
        <taxon>Chordata</taxon>
        <taxon>Craniata</taxon>
        <taxon>Vertebrata</taxon>
        <taxon>Euteleostomi</taxon>
        <taxon>Actinopterygii</taxon>
        <taxon>Neopterygii</taxon>
        <taxon>Teleostei</taxon>
        <taxon>Protacanthopterygii</taxon>
        <taxon>Salmoniformes</taxon>
        <taxon>Salmonidae</taxon>
        <taxon>Coregoninae</taxon>
        <taxon>Coregonus</taxon>
    </lineage>
</organism>
<sequence length="147" mass="15851">MVSSVLECVDVPHTPSCHHQDGVLPSPQDGQALTVLYNAILGCLALTVPKSAPAHPTLLRPHRQGSVCVSHDQGSTAEKNAFLLLHSRNGPNSEYAIPDVPHSYHHYYSNPSYHTLTGGRPSTHVPNNQNRAIKASVITVISASKHQ</sequence>
<proteinExistence type="predicted"/>
<dbReference type="AlphaFoldDB" id="A0AAN8MLF2"/>
<accession>A0AAN8MLF2</accession>
<protein>
    <submittedName>
        <fullName evidence="1">Uncharacterized protein</fullName>
    </submittedName>
</protein>
<name>A0AAN8MLF2_9TELE</name>